<keyword evidence="4 5" id="KW-0472">Membrane</keyword>
<dbReference type="OrthoDB" id="9811373at2"/>
<keyword evidence="7" id="KW-1185">Reference proteome</keyword>
<reference evidence="6 7" key="1">
    <citation type="submission" date="2017-06" db="EMBL/GenBank/DDBJ databases">
        <title>Sequencing and comparative analysis of myxobacterial genomes.</title>
        <authorList>
            <person name="Rupp O."/>
            <person name="Goesmann A."/>
            <person name="Sogaard-Andersen L."/>
        </authorList>
    </citation>
    <scope>NUCLEOTIDE SEQUENCE [LARGE SCALE GENOMIC DNA]</scope>
    <source>
        <strain evidence="6 7">DSM 14697</strain>
    </source>
</reference>
<dbReference type="Proteomes" id="UP000217343">
    <property type="component" value="Chromosome"/>
</dbReference>
<sequence>MLWLGRVFTGLVVAMLAFSASMKLGQSPEAIQGIEKSGYPGSVLLGIGIAELLCLVLYAVPRTAVLGAILVTGYLGGATATHVRLSEPFIAPILVGVFAWAGLFLRDARLRALLPLRRLR</sequence>
<evidence type="ECO:0000256" key="1">
    <source>
        <dbReference type="ARBA" id="ARBA00004141"/>
    </source>
</evidence>
<evidence type="ECO:0000256" key="5">
    <source>
        <dbReference type="SAM" id="Phobius"/>
    </source>
</evidence>
<evidence type="ECO:0000256" key="4">
    <source>
        <dbReference type="ARBA" id="ARBA00023136"/>
    </source>
</evidence>
<protein>
    <submittedName>
        <fullName evidence="6">Membrane protein</fullName>
    </submittedName>
</protein>
<evidence type="ECO:0000313" key="6">
    <source>
        <dbReference type="EMBL" id="ATB49664.1"/>
    </source>
</evidence>
<organism evidence="6 7">
    <name type="scientific">Corallococcus macrosporus DSM 14697</name>
    <dbReference type="NCBI Taxonomy" id="1189310"/>
    <lineage>
        <taxon>Bacteria</taxon>
        <taxon>Pseudomonadati</taxon>
        <taxon>Myxococcota</taxon>
        <taxon>Myxococcia</taxon>
        <taxon>Myxococcales</taxon>
        <taxon>Cystobacterineae</taxon>
        <taxon>Myxococcaceae</taxon>
        <taxon>Corallococcus</taxon>
    </lineage>
</organism>
<keyword evidence="2 5" id="KW-0812">Transmembrane</keyword>
<dbReference type="KEGG" id="mmas:MYMAC_005318"/>
<accession>A0A250K0M9</accession>
<dbReference type="RefSeq" id="WP_095960143.1">
    <property type="nucleotide sequence ID" value="NZ_CP022203.1"/>
</dbReference>
<gene>
    <name evidence="6" type="ORF">MYMAC_005318</name>
</gene>
<evidence type="ECO:0000256" key="3">
    <source>
        <dbReference type="ARBA" id="ARBA00022989"/>
    </source>
</evidence>
<proteinExistence type="predicted"/>
<dbReference type="GO" id="GO:0016020">
    <property type="term" value="C:membrane"/>
    <property type="evidence" value="ECO:0007669"/>
    <property type="project" value="UniProtKB-SubCell"/>
</dbReference>
<feature type="transmembrane region" description="Helical" evidence="5">
    <location>
        <begin position="39"/>
        <end position="58"/>
    </location>
</feature>
<feature type="transmembrane region" description="Helical" evidence="5">
    <location>
        <begin position="65"/>
        <end position="83"/>
    </location>
</feature>
<dbReference type="Pfam" id="PF13564">
    <property type="entry name" value="DoxX_2"/>
    <property type="match status" value="1"/>
</dbReference>
<keyword evidence="3 5" id="KW-1133">Transmembrane helix</keyword>
<dbReference type="AlphaFoldDB" id="A0A250K0M9"/>
<name>A0A250K0M9_9BACT</name>
<feature type="transmembrane region" description="Helical" evidence="5">
    <location>
        <begin position="89"/>
        <end position="108"/>
    </location>
</feature>
<dbReference type="EMBL" id="CP022203">
    <property type="protein sequence ID" value="ATB49664.1"/>
    <property type="molecule type" value="Genomic_DNA"/>
</dbReference>
<evidence type="ECO:0000256" key="2">
    <source>
        <dbReference type="ARBA" id="ARBA00022692"/>
    </source>
</evidence>
<evidence type="ECO:0000313" key="7">
    <source>
        <dbReference type="Proteomes" id="UP000217343"/>
    </source>
</evidence>
<comment type="subcellular location">
    <subcellularLocation>
        <location evidence="1">Membrane</location>
        <topology evidence="1">Multi-pass membrane protein</topology>
    </subcellularLocation>
</comment>
<dbReference type="InterPro" id="IPR032808">
    <property type="entry name" value="DoxX"/>
</dbReference>